<keyword evidence="10" id="KW-0175">Coiled coil</keyword>
<feature type="transmembrane region" description="Helical" evidence="12">
    <location>
        <begin position="1306"/>
        <end position="1329"/>
    </location>
</feature>
<feature type="transmembrane region" description="Helical" evidence="12">
    <location>
        <begin position="639"/>
        <end position="658"/>
    </location>
</feature>
<feature type="compositionally biased region" description="Polar residues" evidence="11">
    <location>
        <begin position="236"/>
        <end position="252"/>
    </location>
</feature>
<evidence type="ECO:0000256" key="2">
    <source>
        <dbReference type="ARBA" id="ARBA00007577"/>
    </source>
</evidence>
<feature type="compositionally biased region" description="Basic and acidic residues" evidence="11">
    <location>
        <begin position="313"/>
        <end position="324"/>
    </location>
</feature>
<feature type="region of interest" description="Disordered" evidence="11">
    <location>
        <begin position="236"/>
        <end position="261"/>
    </location>
</feature>
<dbReference type="InterPro" id="IPR003439">
    <property type="entry name" value="ABC_transporter-like_ATP-bd"/>
</dbReference>
<evidence type="ECO:0000259" key="14">
    <source>
        <dbReference type="PROSITE" id="PS50929"/>
    </source>
</evidence>
<dbReference type="PANTHER" id="PTHR43394">
    <property type="entry name" value="ATP-DEPENDENT PERMEASE MDL1, MITOCHONDRIAL"/>
    <property type="match status" value="1"/>
</dbReference>
<feature type="transmembrane region" description="Helical" evidence="12">
    <location>
        <begin position="1090"/>
        <end position="1111"/>
    </location>
</feature>
<feature type="transmembrane region" description="Helical" evidence="12">
    <location>
        <begin position="1189"/>
        <end position="1212"/>
    </location>
</feature>
<evidence type="ECO:0000256" key="7">
    <source>
        <dbReference type="ARBA" id="ARBA00022840"/>
    </source>
</evidence>
<organism evidence="15 16">
    <name type="scientific">Ceraceosorus bombacis</name>
    <dbReference type="NCBI Taxonomy" id="401625"/>
    <lineage>
        <taxon>Eukaryota</taxon>
        <taxon>Fungi</taxon>
        <taxon>Dikarya</taxon>
        <taxon>Basidiomycota</taxon>
        <taxon>Ustilaginomycotina</taxon>
        <taxon>Exobasidiomycetes</taxon>
        <taxon>Ceraceosorales</taxon>
        <taxon>Ceraceosoraceae</taxon>
        <taxon>Ceraceosorus</taxon>
    </lineage>
</organism>
<evidence type="ECO:0000256" key="3">
    <source>
        <dbReference type="ARBA" id="ARBA00022448"/>
    </source>
</evidence>
<evidence type="ECO:0000256" key="1">
    <source>
        <dbReference type="ARBA" id="ARBA00004141"/>
    </source>
</evidence>
<name>A0A0P1BHH0_9BASI</name>
<dbReference type="CDD" id="cd03249">
    <property type="entry name" value="ABC_MTABC3_MDL1_MDL2"/>
    <property type="match status" value="2"/>
</dbReference>
<keyword evidence="6" id="KW-0547">Nucleotide-binding</keyword>
<feature type="transmembrane region" description="Helical" evidence="12">
    <location>
        <begin position="358"/>
        <end position="382"/>
    </location>
</feature>
<dbReference type="Proteomes" id="UP000054845">
    <property type="component" value="Unassembled WGS sequence"/>
</dbReference>
<feature type="domain" description="ABC transmembrane type-1" evidence="14">
    <location>
        <begin position="1038"/>
        <end position="1334"/>
    </location>
</feature>
<evidence type="ECO:0000256" key="5">
    <source>
        <dbReference type="ARBA" id="ARBA00022737"/>
    </source>
</evidence>
<feature type="compositionally biased region" description="Polar residues" evidence="11">
    <location>
        <begin position="292"/>
        <end position="306"/>
    </location>
</feature>
<dbReference type="CDD" id="cd18577">
    <property type="entry name" value="ABC_6TM_Pgp_ABCB1_D1_like"/>
    <property type="match status" value="1"/>
</dbReference>
<feature type="transmembrane region" description="Helical" evidence="12">
    <location>
        <begin position="1268"/>
        <end position="1294"/>
    </location>
</feature>
<sequence>MADPGPEVEREERRKNRSRPREHSVTSRHQSRRGVSARRSSNASRPSSSGRADGDGPSSVGHASTAYHSVRPYPARSIGTSGSDDRPSTGSSAAASTPSSSSAQPPRGARADRATKSSVRPDNSGPQINAATTEDLKRTESHEQNLKRVGAQASGTATMSAAAGMAMLGGAGMISQQQGSGAMRGAADSQASEHAVTQGLHRAERARLTLKSPEALRQNEQAGLMRGTSYNQGSVAQQLSPVTPSWPNTPSSPLDDFHTAVNTPYSIHGELAQSPVHAKKMLPDDEKAGINSYDQPYDSANQTPSRASPPHHAKLESDNSDGRSQHSVLSGDQDSTLETPPYKATTGDLFRFATKFELFLNFLGLIAACGAGVAQPLMTVVFGNLTTSFLDYTNQLGRDPTLPGAMEAMQRARDELRDAVGRDALLLLYIGIAMFGATYLYMATWMYTGETITGRIRQNYLAAVMRQEIAYFDLVGAGEITSRIQSDIQLIQEGISDKVPMSFMFLATFVAGFAVAFAKSWLLALVMSSIVPCIIAAGALMNVLATKHQQTELDYVSHAATVAEEAMSTVRTAKAFGIEQRLVDLYDEYNVPTSRTGRAKAVINGVGMGVFFFVIYSSYALAFWEGSRLIANGTIETGVVMNVVFSILMGAFSMAMLAPNAQAWAYGIASAGKIFETIDRVPEIDSASDSGARPTRCDGEIEVCNVDFRYPARREVPILENFSVQIPRGKITALVGASGSGKSTIVSLVERFYDPESGAVFLDGRDLRDLNLKWLRTQIGLVSQEPTLFATTIRQNIGFGLLNTVWEKADQEKKDELIIEAAKQANAHAFIQQLPDGYETMVGERGFLLSGGQKQRVAIARAIVKNPRILLLDEATSALDTQSEGIVQDALDKASRGRTTITIAHRLSTIKNADNIVVMGKGTILETGTHDELLRRPDGAYSSLVSAQKIRANTSSAHVYEDEEEELEELRRRALAAQVEGLGRSKSRQSIHSITSAILRRRKEEHEGEKPRQYSLFYLLYRLAVINKGHILSLYVPGFIGSFLSGAVYPAFSILFGIALQNFSKCSNLGGEACPEPARSDMRHQANLNALYFFIISILSTFAIAIQNHHLMMASSYLMERVRRLSLLAYLRADVSYFDEDGHASGVLTASLSDNAQKINGLVGVTMGTIFQSVATLIVGYIIGLIYGWKLALVCISVTPLTLSAGFIRLELVVLKDAKIKKAHEGAAQRACEAAASIRTVAALTSEGHFQAVYKEELRGPAKITHRAALYSTIFYAISQALAFGVIALAFWYGSGLLLDGEISSGHFFTVLTSVIFGSIQAGNVFNFVPDISNARSAADDTIRLLDMKPEIDSESTEGIILDKCEGRVQFEKVHFRYPTRPGVRVLAGIDLDIKPGTYCALVGGSGCGKSTTIQLIERFYDAVSGRVLIDGHDITDLNLKSLRKHVALVSQEPTLYDGTIAYNLRLGAFEDADQVTDQQLQRAAAQANILNFIESLPNGFETEVGGKGTQLSGGQKQRIAIARALIRDPKILLLDEATSALDSESERVVQDALDRAARGRTTIAIAHRLSTISRSDRIFVLQNGIVAEQGEHSSLMRLGGLYSQLVSLQELQRDE</sequence>
<keyword evidence="4 12" id="KW-0812">Transmembrane</keyword>
<dbReference type="GO" id="GO:0015421">
    <property type="term" value="F:ABC-type oligopeptide transporter activity"/>
    <property type="evidence" value="ECO:0007669"/>
    <property type="project" value="TreeGrafter"/>
</dbReference>
<evidence type="ECO:0000313" key="15">
    <source>
        <dbReference type="EMBL" id="CEH15502.1"/>
    </source>
</evidence>
<dbReference type="FunFam" id="3.40.50.300:FF:000251">
    <property type="entry name" value="ABC transporter B family member 19"/>
    <property type="match status" value="1"/>
</dbReference>
<dbReference type="CDD" id="cd18578">
    <property type="entry name" value="ABC_6TM_Pgp_ABCB1_D2_like"/>
    <property type="match status" value="1"/>
</dbReference>
<dbReference type="Gene3D" id="3.40.50.300">
    <property type="entry name" value="P-loop containing nucleotide triphosphate hydrolases"/>
    <property type="match status" value="2"/>
</dbReference>
<dbReference type="InterPro" id="IPR017871">
    <property type="entry name" value="ABC_transporter-like_CS"/>
</dbReference>
<feature type="transmembrane region" description="Helical" evidence="12">
    <location>
        <begin position="1032"/>
        <end position="1060"/>
    </location>
</feature>
<keyword evidence="3" id="KW-0813">Transport</keyword>
<comment type="similarity">
    <text evidence="2">Belongs to the ABC transporter superfamily. ABCB family. Multidrug resistance exporter (TC 3.A.1.201) subfamily.</text>
</comment>
<protein>
    <submittedName>
        <fullName evidence="15">p-loop containing nucleoside triphosphate hydrolase protein</fullName>
    </submittedName>
</protein>
<dbReference type="SMART" id="SM00382">
    <property type="entry name" value="AAA"/>
    <property type="match status" value="2"/>
</dbReference>
<dbReference type="Gene3D" id="1.20.1560.10">
    <property type="entry name" value="ABC transporter type 1, transmembrane domain"/>
    <property type="match status" value="1"/>
</dbReference>
<dbReference type="GO" id="GO:0005743">
    <property type="term" value="C:mitochondrial inner membrane"/>
    <property type="evidence" value="ECO:0007669"/>
    <property type="project" value="TreeGrafter"/>
</dbReference>
<keyword evidence="7" id="KW-0067">ATP-binding</keyword>
<feature type="transmembrane region" description="Helical" evidence="12">
    <location>
        <begin position="601"/>
        <end position="619"/>
    </location>
</feature>
<evidence type="ECO:0000256" key="11">
    <source>
        <dbReference type="SAM" id="MobiDB-lite"/>
    </source>
</evidence>
<dbReference type="FunFam" id="3.40.50.300:FF:000205">
    <property type="entry name" value="ABC transporter B family member 4"/>
    <property type="match status" value="1"/>
</dbReference>
<proteinExistence type="inferred from homology"/>
<keyword evidence="16" id="KW-1185">Reference proteome</keyword>
<feature type="transmembrane region" description="Helical" evidence="12">
    <location>
        <begin position="524"/>
        <end position="545"/>
    </location>
</feature>
<dbReference type="FunFam" id="1.20.1560.10:FF:000102">
    <property type="entry name" value="ABC multidrug transporter Mdr1"/>
    <property type="match status" value="1"/>
</dbReference>
<feature type="compositionally biased region" description="Polar residues" evidence="11">
    <location>
        <begin position="116"/>
        <end position="132"/>
    </location>
</feature>
<dbReference type="InterPro" id="IPR011527">
    <property type="entry name" value="ABC1_TM_dom"/>
</dbReference>
<dbReference type="InterPro" id="IPR039421">
    <property type="entry name" value="Type_1_exporter"/>
</dbReference>
<evidence type="ECO:0000256" key="8">
    <source>
        <dbReference type="ARBA" id="ARBA00022989"/>
    </source>
</evidence>
<dbReference type="PANTHER" id="PTHR43394:SF11">
    <property type="entry name" value="ATP-BINDING CASSETTE TRANSPORTER"/>
    <property type="match status" value="1"/>
</dbReference>
<evidence type="ECO:0000256" key="9">
    <source>
        <dbReference type="ARBA" id="ARBA00023136"/>
    </source>
</evidence>
<feature type="coiled-coil region" evidence="10">
    <location>
        <begin position="953"/>
        <end position="980"/>
    </location>
</feature>
<feature type="transmembrane region" description="Helical" evidence="12">
    <location>
        <begin position="426"/>
        <end position="447"/>
    </location>
</feature>
<feature type="transmembrane region" description="Helical" evidence="12">
    <location>
        <begin position="499"/>
        <end position="518"/>
    </location>
</feature>
<dbReference type="SUPFAM" id="SSF52540">
    <property type="entry name" value="P-loop containing nucleoside triphosphate hydrolases"/>
    <property type="match status" value="2"/>
</dbReference>
<dbReference type="SUPFAM" id="SSF90123">
    <property type="entry name" value="ABC transporter transmembrane region"/>
    <property type="match status" value="2"/>
</dbReference>
<feature type="domain" description="ABC transporter" evidence="13">
    <location>
        <begin position="1369"/>
        <end position="1609"/>
    </location>
</feature>
<evidence type="ECO:0000313" key="16">
    <source>
        <dbReference type="Proteomes" id="UP000054845"/>
    </source>
</evidence>
<comment type="subcellular location">
    <subcellularLocation>
        <location evidence="1">Membrane</location>
        <topology evidence="1">Multi-pass membrane protein</topology>
    </subcellularLocation>
</comment>
<keyword evidence="15" id="KW-0378">Hydrolase</keyword>
<dbReference type="GO" id="GO:0005524">
    <property type="term" value="F:ATP binding"/>
    <property type="evidence" value="ECO:0007669"/>
    <property type="project" value="UniProtKB-KW"/>
</dbReference>
<feature type="region of interest" description="Disordered" evidence="11">
    <location>
        <begin position="1"/>
        <end position="153"/>
    </location>
</feature>
<keyword evidence="8 12" id="KW-1133">Transmembrane helix</keyword>
<feature type="compositionally biased region" description="Basic and acidic residues" evidence="11">
    <location>
        <begin position="134"/>
        <end position="146"/>
    </location>
</feature>
<feature type="region of interest" description="Disordered" evidence="11">
    <location>
        <begin position="286"/>
        <end position="340"/>
    </location>
</feature>
<feature type="compositionally biased region" description="Low complexity" evidence="11">
    <location>
        <begin position="37"/>
        <end position="51"/>
    </location>
</feature>
<feature type="transmembrane region" description="Helical" evidence="12">
    <location>
        <begin position="1162"/>
        <end position="1183"/>
    </location>
</feature>
<dbReference type="InterPro" id="IPR027417">
    <property type="entry name" value="P-loop_NTPase"/>
</dbReference>
<feature type="compositionally biased region" description="Polar residues" evidence="11">
    <location>
        <begin position="325"/>
        <end position="338"/>
    </location>
</feature>
<evidence type="ECO:0000256" key="4">
    <source>
        <dbReference type="ARBA" id="ARBA00022692"/>
    </source>
</evidence>
<feature type="domain" description="ABC transmembrane type-1" evidence="14">
    <location>
        <begin position="362"/>
        <end position="665"/>
    </location>
</feature>
<dbReference type="GO" id="GO:0090374">
    <property type="term" value="P:oligopeptide export from mitochondrion"/>
    <property type="evidence" value="ECO:0007669"/>
    <property type="project" value="TreeGrafter"/>
</dbReference>
<dbReference type="Pfam" id="PF00664">
    <property type="entry name" value="ABC_membrane"/>
    <property type="match status" value="2"/>
</dbReference>
<evidence type="ECO:0000256" key="12">
    <source>
        <dbReference type="SAM" id="Phobius"/>
    </source>
</evidence>
<reference evidence="15 16" key="1">
    <citation type="submission" date="2014-09" db="EMBL/GenBank/DDBJ databases">
        <authorList>
            <person name="Magalhaes I.L.F."/>
            <person name="Oliveira U."/>
            <person name="Santos F.R."/>
            <person name="Vidigal T.H.D.A."/>
            <person name="Brescovit A.D."/>
            <person name="Santos A.J."/>
        </authorList>
    </citation>
    <scope>NUCLEOTIDE SEQUENCE [LARGE SCALE GENOMIC DNA]</scope>
</reference>
<dbReference type="OrthoDB" id="6500128at2759"/>
<dbReference type="PROSITE" id="PS50929">
    <property type="entry name" value="ABC_TM1F"/>
    <property type="match status" value="2"/>
</dbReference>
<keyword evidence="5" id="KW-0677">Repeat</keyword>
<evidence type="ECO:0000259" key="13">
    <source>
        <dbReference type="PROSITE" id="PS50893"/>
    </source>
</evidence>
<dbReference type="STRING" id="401625.A0A0P1BHH0"/>
<dbReference type="PROSITE" id="PS00211">
    <property type="entry name" value="ABC_TRANSPORTER_1"/>
    <property type="match status" value="2"/>
</dbReference>
<dbReference type="InterPro" id="IPR003593">
    <property type="entry name" value="AAA+_ATPase"/>
</dbReference>
<feature type="compositionally biased region" description="Low complexity" evidence="11">
    <location>
        <begin position="88"/>
        <end position="106"/>
    </location>
</feature>
<dbReference type="EMBL" id="CCYA01000264">
    <property type="protein sequence ID" value="CEH15502.1"/>
    <property type="molecule type" value="Genomic_DNA"/>
</dbReference>
<evidence type="ECO:0000256" key="6">
    <source>
        <dbReference type="ARBA" id="ARBA00022741"/>
    </source>
</evidence>
<feature type="domain" description="ABC transporter" evidence="13">
    <location>
        <begin position="701"/>
        <end position="946"/>
    </location>
</feature>
<feature type="compositionally biased region" description="Basic and acidic residues" evidence="11">
    <location>
        <begin position="7"/>
        <end position="25"/>
    </location>
</feature>
<dbReference type="PROSITE" id="PS50893">
    <property type="entry name" value="ABC_TRANSPORTER_2"/>
    <property type="match status" value="2"/>
</dbReference>
<evidence type="ECO:0000256" key="10">
    <source>
        <dbReference type="SAM" id="Coils"/>
    </source>
</evidence>
<dbReference type="InterPro" id="IPR036640">
    <property type="entry name" value="ABC1_TM_sf"/>
</dbReference>
<keyword evidence="9 12" id="KW-0472">Membrane</keyword>
<accession>A0A0P1BHH0</accession>
<dbReference type="GO" id="GO:0016887">
    <property type="term" value="F:ATP hydrolysis activity"/>
    <property type="evidence" value="ECO:0007669"/>
    <property type="project" value="InterPro"/>
</dbReference>
<dbReference type="Pfam" id="PF00005">
    <property type="entry name" value="ABC_tran"/>
    <property type="match status" value="2"/>
</dbReference>